<dbReference type="Proteomes" id="UP000886845">
    <property type="component" value="Unassembled WGS sequence"/>
</dbReference>
<feature type="chain" id="PRO_5039290586" evidence="1">
    <location>
        <begin position="20"/>
        <end position="274"/>
    </location>
</feature>
<reference evidence="2" key="1">
    <citation type="submission" date="2020-10" db="EMBL/GenBank/DDBJ databases">
        <authorList>
            <person name="Gilroy R."/>
        </authorList>
    </citation>
    <scope>NUCLEOTIDE SEQUENCE</scope>
    <source>
        <strain evidence="2">35461</strain>
    </source>
</reference>
<reference evidence="2" key="2">
    <citation type="journal article" date="2021" name="PeerJ">
        <title>Extensive microbial diversity within the chicken gut microbiome revealed by metagenomics and culture.</title>
        <authorList>
            <person name="Gilroy R."/>
            <person name="Ravi A."/>
            <person name="Getino M."/>
            <person name="Pursley I."/>
            <person name="Horton D.L."/>
            <person name="Alikhan N.F."/>
            <person name="Baker D."/>
            <person name="Gharbi K."/>
            <person name="Hall N."/>
            <person name="Watson M."/>
            <person name="Adriaenssens E.M."/>
            <person name="Foster-Nyarko E."/>
            <person name="Jarju S."/>
            <person name="Secka A."/>
            <person name="Antonio M."/>
            <person name="Oren A."/>
            <person name="Chaudhuri R.R."/>
            <person name="La Ragione R."/>
            <person name="Hildebrand F."/>
            <person name="Pallen M.J."/>
        </authorList>
    </citation>
    <scope>NUCLEOTIDE SEQUENCE</scope>
    <source>
        <strain evidence="2">35461</strain>
    </source>
</reference>
<keyword evidence="1" id="KW-0732">Signal</keyword>
<evidence type="ECO:0000256" key="1">
    <source>
        <dbReference type="SAM" id="SignalP"/>
    </source>
</evidence>
<organism evidence="2 3">
    <name type="scientific">Candidatus Spyradenecus faecavium</name>
    <dbReference type="NCBI Taxonomy" id="2840947"/>
    <lineage>
        <taxon>Bacteria</taxon>
        <taxon>Pseudomonadati</taxon>
        <taxon>Lentisphaerota</taxon>
        <taxon>Lentisphaeria</taxon>
        <taxon>Lentisphaerales</taxon>
        <taxon>Lentisphaeraceae</taxon>
        <taxon>Lentisphaeraceae incertae sedis</taxon>
        <taxon>Candidatus Spyradenecus</taxon>
    </lineage>
</organism>
<sequence>MKRVLLSALLLLGAAQSFAAVIAADAECFLRECVDDLPGGRIVGLPRAGGVPSSIAWIENPAATKGAVRYLGVEAFLEEEPVDRGACVVGLSSEGWKWDAAAERLRKVAAGQAGLWMPWLFVGGKTVSLALVRPDAPEVGPIHLFARDVETGRLTDLGAFGLPAGKTAGTVSRDLPEALRGRAFQFVLLAEAGAAYDVADFTLSQTRDPGRVGIAKDLDPKDRPAALPAPLRLRGSAIDGLGYVSGELYLSVIDGETRTPFVVPYTLLEPTPAR</sequence>
<proteinExistence type="predicted"/>
<comment type="caution">
    <text evidence="2">The sequence shown here is derived from an EMBL/GenBank/DDBJ whole genome shotgun (WGS) entry which is preliminary data.</text>
</comment>
<accession>A0A9D1NNK0</accession>
<dbReference type="AlphaFoldDB" id="A0A9D1NNK0"/>
<evidence type="ECO:0000313" key="3">
    <source>
        <dbReference type="Proteomes" id="UP000886845"/>
    </source>
</evidence>
<gene>
    <name evidence="2" type="ORF">IAC79_06190</name>
</gene>
<name>A0A9D1NNK0_9BACT</name>
<dbReference type="EMBL" id="DVOR01000202">
    <property type="protein sequence ID" value="HIV09683.1"/>
    <property type="molecule type" value="Genomic_DNA"/>
</dbReference>
<protein>
    <submittedName>
        <fullName evidence="2">Uncharacterized protein</fullName>
    </submittedName>
</protein>
<feature type="signal peptide" evidence="1">
    <location>
        <begin position="1"/>
        <end position="19"/>
    </location>
</feature>
<evidence type="ECO:0000313" key="2">
    <source>
        <dbReference type="EMBL" id="HIV09683.1"/>
    </source>
</evidence>